<dbReference type="GeneTree" id="ENSGT00440000034259"/>
<dbReference type="Proteomes" id="UP000261660">
    <property type="component" value="Unplaced"/>
</dbReference>
<reference evidence="2" key="1">
    <citation type="submission" date="2025-08" db="UniProtKB">
        <authorList>
            <consortium name="Ensembl"/>
        </authorList>
    </citation>
    <scope>IDENTIFICATION</scope>
</reference>
<proteinExistence type="predicted"/>
<dbReference type="Gene3D" id="1.25.40.90">
    <property type="match status" value="1"/>
</dbReference>
<dbReference type="Ensembl" id="ENSLBET00000008167.1">
    <property type="protein sequence ID" value="ENSLBEP00000007773.1"/>
    <property type="gene ID" value="ENSLBEG00000006006.1"/>
</dbReference>
<name>A0A3Q3EK20_9LABR</name>
<dbReference type="GO" id="GO:0005849">
    <property type="term" value="C:mRNA cleavage factor complex"/>
    <property type="evidence" value="ECO:0007669"/>
    <property type="project" value="TreeGrafter"/>
</dbReference>
<dbReference type="GO" id="GO:0031124">
    <property type="term" value="P:mRNA 3'-end processing"/>
    <property type="evidence" value="ECO:0007669"/>
    <property type="project" value="InterPro"/>
</dbReference>
<dbReference type="STRING" id="56723.ENSLBEP00000007773"/>
<dbReference type="InterPro" id="IPR006569">
    <property type="entry name" value="CID_dom"/>
</dbReference>
<dbReference type="InterPro" id="IPR008942">
    <property type="entry name" value="ENTH_VHS"/>
</dbReference>
<protein>
    <recommendedName>
        <fullName evidence="1">CID domain-containing protein</fullName>
    </recommendedName>
</protein>
<reference evidence="2" key="2">
    <citation type="submission" date="2025-09" db="UniProtKB">
        <authorList>
            <consortium name="Ensembl"/>
        </authorList>
    </citation>
    <scope>IDENTIFICATION</scope>
</reference>
<dbReference type="SUPFAM" id="SSF48464">
    <property type="entry name" value="ENTH/VHS domain"/>
    <property type="match status" value="1"/>
</dbReference>
<dbReference type="PROSITE" id="PS51391">
    <property type="entry name" value="CID"/>
    <property type="match status" value="1"/>
</dbReference>
<dbReference type="GO" id="GO:0003729">
    <property type="term" value="F:mRNA binding"/>
    <property type="evidence" value="ECO:0007669"/>
    <property type="project" value="InterPro"/>
</dbReference>
<accession>A0A3Q3EK20</accession>
<dbReference type="InParanoid" id="A0A3Q3EK20"/>
<keyword evidence="3" id="KW-1185">Reference proteome</keyword>
<dbReference type="InterPro" id="IPR045154">
    <property type="entry name" value="PCF11-like"/>
</dbReference>
<dbReference type="GO" id="GO:0000993">
    <property type="term" value="F:RNA polymerase II complex binding"/>
    <property type="evidence" value="ECO:0007669"/>
    <property type="project" value="InterPro"/>
</dbReference>
<dbReference type="GO" id="GO:0005737">
    <property type="term" value="C:cytoplasm"/>
    <property type="evidence" value="ECO:0007669"/>
    <property type="project" value="TreeGrafter"/>
</dbReference>
<dbReference type="GO" id="GO:0006369">
    <property type="term" value="P:termination of RNA polymerase II transcription"/>
    <property type="evidence" value="ECO:0007669"/>
    <property type="project" value="InterPro"/>
</dbReference>
<evidence type="ECO:0000259" key="1">
    <source>
        <dbReference type="PROSITE" id="PS51391"/>
    </source>
</evidence>
<sequence length="95" mass="10704">MDCLLINGHVNDKSRLGLPGSLRSKMDDSAARDDACREYQSSLEDLTFNSKPHINMLTILAEENLHFAKDIVAIIEAQISKVFINIEILKFQLES</sequence>
<dbReference type="PANTHER" id="PTHR15921">
    <property type="entry name" value="PRE-MRNA CLEAVAGE COMPLEX II"/>
    <property type="match status" value="1"/>
</dbReference>
<dbReference type="AlphaFoldDB" id="A0A3Q3EK20"/>
<evidence type="ECO:0000313" key="2">
    <source>
        <dbReference type="Ensembl" id="ENSLBEP00000007773.1"/>
    </source>
</evidence>
<evidence type="ECO:0000313" key="3">
    <source>
        <dbReference type="Proteomes" id="UP000261660"/>
    </source>
</evidence>
<dbReference type="PANTHER" id="PTHR15921:SF3">
    <property type="entry name" value="PRE-MRNA CLEAVAGE COMPLEX 2 PROTEIN PCF11"/>
    <property type="match status" value="1"/>
</dbReference>
<feature type="domain" description="CID" evidence="1">
    <location>
        <begin position="31"/>
        <end position="95"/>
    </location>
</feature>
<organism evidence="2 3">
    <name type="scientific">Labrus bergylta</name>
    <name type="common">ballan wrasse</name>
    <dbReference type="NCBI Taxonomy" id="56723"/>
    <lineage>
        <taxon>Eukaryota</taxon>
        <taxon>Metazoa</taxon>
        <taxon>Chordata</taxon>
        <taxon>Craniata</taxon>
        <taxon>Vertebrata</taxon>
        <taxon>Euteleostomi</taxon>
        <taxon>Actinopterygii</taxon>
        <taxon>Neopterygii</taxon>
        <taxon>Teleostei</taxon>
        <taxon>Neoteleostei</taxon>
        <taxon>Acanthomorphata</taxon>
        <taxon>Eupercaria</taxon>
        <taxon>Labriformes</taxon>
        <taxon>Labridae</taxon>
        <taxon>Labrus</taxon>
    </lineage>
</organism>